<evidence type="ECO:0000256" key="1">
    <source>
        <dbReference type="ARBA" id="ARBA00000085"/>
    </source>
</evidence>
<evidence type="ECO:0000256" key="13">
    <source>
        <dbReference type="SAM" id="Phobius"/>
    </source>
</evidence>
<dbReference type="InterPro" id="IPR005467">
    <property type="entry name" value="His_kinase_dom"/>
</dbReference>
<keyword evidence="9 15" id="KW-0418">Kinase</keyword>
<dbReference type="InterPro" id="IPR004358">
    <property type="entry name" value="Sig_transdc_His_kin-like_C"/>
</dbReference>
<comment type="subcellular location">
    <subcellularLocation>
        <location evidence="2">Cell inner membrane</location>
        <topology evidence="2">Multi-pass membrane protein</topology>
    </subcellularLocation>
</comment>
<dbReference type="Gene3D" id="3.30.565.10">
    <property type="entry name" value="Histidine kinase-like ATPase, C-terminal domain"/>
    <property type="match status" value="1"/>
</dbReference>
<dbReference type="InterPro" id="IPR050980">
    <property type="entry name" value="2C_sensor_his_kinase"/>
</dbReference>
<evidence type="ECO:0000313" key="16">
    <source>
        <dbReference type="Proteomes" id="UP000777935"/>
    </source>
</evidence>
<dbReference type="EMBL" id="JABUFE010000004">
    <property type="protein sequence ID" value="NSX54963.1"/>
    <property type="molecule type" value="Genomic_DNA"/>
</dbReference>
<dbReference type="SMART" id="SM00388">
    <property type="entry name" value="HisKA"/>
    <property type="match status" value="1"/>
</dbReference>
<evidence type="ECO:0000256" key="2">
    <source>
        <dbReference type="ARBA" id="ARBA00004429"/>
    </source>
</evidence>
<dbReference type="EC" id="2.7.13.3" evidence="3"/>
<evidence type="ECO:0000256" key="5">
    <source>
        <dbReference type="ARBA" id="ARBA00022519"/>
    </source>
</evidence>
<dbReference type="InterPro" id="IPR036890">
    <property type="entry name" value="HATPase_C_sf"/>
</dbReference>
<dbReference type="PANTHER" id="PTHR44936:SF5">
    <property type="entry name" value="SENSOR HISTIDINE KINASE ENVZ"/>
    <property type="match status" value="1"/>
</dbReference>
<evidence type="ECO:0000256" key="3">
    <source>
        <dbReference type="ARBA" id="ARBA00012438"/>
    </source>
</evidence>
<evidence type="ECO:0000256" key="9">
    <source>
        <dbReference type="ARBA" id="ARBA00022777"/>
    </source>
</evidence>
<dbReference type="Pfam" id="PF02518">
    <property type="entry name" value="HATPase_c"/>
    <property type="match status" value="1"/>
</dbReference>
<reference evidence="15 16" key="1">
    <citation type="submission" date="2020-06" db="EMBL/GenBank/DDBJ databases">
        <title>Sulfitobacter algicola sp. nov., isolated from green algae.</title>
        <authorList>
            <person name="Wang C."/>
        </authorList>
    </citation>
    <scope>NUCLEOTIDE SEQUENCE [LARGE SCALE GENOMIC DNA]</scope>
    <source>
        <strain evidence="15 16">1151</strain>
    </source>
</reference>
<keyword evidence="6" id="KW-0597">Phosphoprotein</keyword>
<dbReference type="GO" id="GO:0016301">
    <property type="term" value="F:kinase activity"/>
    <property type="evidence" value="ECO:0007669"/>
    <property type="project" value="UniProtKB-KW"/>
</dbReference>
<dbReference type="CDD" id="cd00082">
    <property type="entry name" value="HisKA"/>
    <property type="match status" value="1"/>
</dbReference>
<dbReference type="SUPFAM" id="SSF47384">
    <property type="entry name" value="Homodimeric domain of signal transducing histidine kinase"/>
    <property type="match status" value="1"/>
</dbReference>
<evidence type="ECO:0000259" key="14">
    <source>
        <dbReference type="PROSITE" id="PS50109"/>
    </source>
</evidence>
<comment type="catalytic activity">
    <reaction evidence="1">
        <text>ATP + protein L-histidine = ADP + protein N-phospho-L-histidine.</text>
        <dbReference type="EC" id="2.7.13.3"/>
    </reaction>
</comment>
<dbReference type="PANTHER" id="PTHR44936">
    <property type="entry name" value="SENSOR PROTEIN CREC"/>
    <property type="match status" value="1"/>
</dbReference>
<gene>
    <name evidence="15" type="ORF">HRQ87_09130</name>
</gene>
<dbReference type="Proteomes" id="UP000777935">
    <property type="component" value="Unassembled WGS sequence"/>
</dbReference>
<dbReference type="InterPro" id="IPR036097">
    <property type="entry name" value="HisK_dim/P_sf"/>
</dbReference>
<evidence type="ECO:0000256" key="8">
    <source>
        <dbReference type="ARBA" id="ARBA00022692"/>
    </source>
</evidence>
<keyword evidence="8 13" id="KW-0812">Transmembrane</keyword>
<dbReference type="InterPro" id="IPR003594">
    <property type="entry name" value="HATPase_dom"/>
</dbReference>
<evidence type="ECO:0000256" key="4">
    <source>
        <dbReference type="ARBA" id="ARBA00022475"/>
    </source>
</evidence>
<organism evidence="15 16">
    <name type="scientific">Parasulfitobacter algicola</name>
    <dbReference type="NCBI Taxonomy" id="2614809"/>
    <lineage>
        <taxon>Bacteria</taxon>
        <taxon>Pseudomonadati</taxon>
        <taxon>Pseudomonadota</taxon>
        <taxon>Alphaproteobacteria</taxon>
        <taxon>Rhodobacterales</taxon>
        <taxon>Roseobacteraceae</taxon>
        <taxon>Parasulfitobacter</taxon>
    </lineage>
</organism>
<proteinExistence type="predicted"/>
<feature type="transmembrane region" description="Helical" evidence="13">
    <location>
        <begin position="24"/>
        <end position="43"/>
    </location>
</feature>
<protein>
    <recommendedName>
        <fullName evidence="3">histidine kinase</fullName>
        <ecNumber evidence="3">2.7.13.3</ecNumber>
    </recommendedName>
</protein>
<sequence>MFWPVTSMCAMLKARIFRTLRAKAIVWSVGSMILGILAAWLWMASQMAWQTHQDQAFVTGVRMYESLLQTGRTPPAGITIEPPALPPDPAMREATLPPIPDGIVPARITSVSVLANSTDFAGTRVQFYIVSPDLRYPVSDITVDGGEDPAVITGNLIRLVASYCSDPVIFARVDANAWQRIDGLGIWGCQAAPRDYRLLAIFVLGLGIVIILSQITEAGAQFTQFANALKKRGQFSRREAFQETGPEELREIVRTVNDHLAFERDRLDRRAMVLSGVSHDLGTPATRLRLRTALIEDHDLRDRLEADIDQMTEMIDSALTYTRTEINLEEMVQVSLTSLVEAIVADYEDIGKPVQLQQAHSSSIEKSRSVFGGGGQRLNFPAEDARRILVMARPLSLRRAISNLIDNSLKYGRRARVSVVADAEMASVMIEDEGMNISEEMLDKLTAPFIRGDNTGLTEGVGLGLTIVSTIARQHGGGLSFERLSSGMRAVLKISRA</sequence>
<keyword evidence="5" id="KW-0997">Cell inner membrane</keyword>
<feature type="domain" description="Histidine kinase" evidence="14">
    <location>
        <begin position="276"/>
        <end position="497"/>
    </location>
</feature>
<keyword evidence="12 13" id="KW-0472">Membrane</keyword>
<dbReference type="RefSeq" id="WP_174137523.1">
    <property type="nucleotide sequence ID" value="NZ_JABUFE010000004.1"/>
</dbReference>
<name>A0ABX2IQ19_9RHOB</name>
<evidence type="ECO:0000313" key="15">
    <source>
        <dbReference type="EMBL" id="NSX54963.1"/>
    </source>
</evidence>
<dbReference type="SUPFAM" id="SSF55874">
    <property type="entry name" value="ATPase domain of HSP90 chaperone/DNA topoisomerase II/histidine kinase"/>
    <property type="match status" value="1"/>
</dbReference>
<evidence type="ECO:0000256" key="7">
    <source>
        <dbReference type="ARBA" id="ARBA00022679"/>
    </source>
</evidence>
<dbReference type="PROSITE" id="PS50109">
    <property type="entry name" value="HIS_KIN"/>
    <property type="match status" value="1"/>
</dbReference>
<dbReference type="Gene3D" id="1.10.287.130">
    <property type="match status" value="1"/>
</dbReference>
<dbReference type="InterPro" id="IPR003661">
    <property type="entry name" value="HisK_dim/P_dom"/>
</dbReference>
<evidence type="ECO:0000256" key="10">
    <source>
        <dbReference type="ARBA" id="ARBA00022989"/>
    </source>
</evidence>
<feature type="transmembrane region" description="Helical" evidence="13">
    <location>
        <begin position="196"/>
        <end position="215"/>
    </location>
</feature>
<keyword evidence="16" id="KW-1185">Reference proteome</keyword>
<dbReference type="PRINTS" id="PR00344">
    <property type="entry name" value="BCTRLSENSOR"/>
</dbReference>
<keyword evidence="10 13" id="KW-1133">Transmembrane helix</keyword>
<accession>A0ABX2IQ19</accession>
<dbReference type="CDD" id="cd00075">
    <property type="entry name" value="HATPase"/>
    <property type="match status" value="1"/>
</dbReference>
<evidence type="ECO:0000256" key="6">
    <source>
        <dbReference type="ARBA" id="ARBA00022553"/>
    </source>
</evidence>
<evidence type="ECO:0000256" key="12">
    <source>
        <dbReference type="ARBA" id="ARBA00023136"/>
    </source>
</evidence>
<keyword evidence="11" id="KW-0902">Two-component regulatory system</keyword>
<evidence type="ECO:0000256" key="11">
    <source>
        <dbReference type="ARBA" id="ARBA00023012"/>
    </source>
</evidence>
<comment type="caution">
    <text evidence="15">The sequence shown here is derived from an EMBL/GenBank/DDBJ whole genome shotgun (WGS) entry which is preliminary data.</text>
</comment>
<dbReference type="SMART" id="SM00387">
    <property type="entry name" value="HATPase_c"/>
    <property type="match status" value="1"/>
</dbReference>
<keyword evidence="7" id="KW-0808">Transferase</keyword>
<keyword evidence="4" id="KW-1003">Cell membrane</keyword>